<keyword evidence="1" id="KW-0732">Signal</keyword>
<dbReference type="AlphaFoldDB" id="A0A2M8J130"/>
<dbReference type="Proteomes" id="UP000231553">
    <property type="component" value="Unassembled WGS sequence"/>
</dbReference>
<protein>
    <recommendedName>
        <fullName evidence="2">Lipid/polyisoprenoid-binding YceI-like domain-containing protein</fullName>
    </recommendedName>
</protein>
<dbReference type="EMBL" id="PGTB01000041">
    <property type="protein sequence ID" value="PJE36458.1"/>
    <property type="molecule type" value="Genomic_DNA"/>
</dbReference>
<dbReference type="InterPro" id="IPR036761">
    <property type="entry name" value="TTHA0802/YceI-like_sf"/>
</dbReference>
<dbReference type="Gene3D" id="2.40.128.110">
    <property type="entry name" value="Lipid/polyisoprenoid-binding, YceI-like"/>
    <property type="match status" value="1"/>
</dbReference>
<dbReference type="RefSeq" id="WP_100162706.1">
    <property type="nucleotide sequence ID" value="NZ_PGTB01000041.1"/>
</dbReference>
<gene>
    <name evidence="3" type="ORF">CVM52_11830</name>
</gene>
<reference evidence="3 4" key="1">
    <citation type="journal article" date="2018" name="Int. J. Syst. Evol. Microbiol.">
        <title>Pseudooceanicola lipolyticus sp. nov., a marine alphaproteobacterium, reclassification of Oceanicola flagellatus as Pseudooceanicola flagellatus comb. nov. and emended description of the genus Pseudooceanicola.</title>
        <authorList>
            <person name="Huang M.-M."/>
            <person name="Guo L.-L."/>
            <person name="Wu Y.-H."/>
            <person name="Lai Q.-L."/>
            <person name="Shao Z.-Z."/>
            <person name="Wang C.-S."/>
            <person name="Wu M."/>
            <person name="Xu X.-W."/>
        </authorList>
    </citation>
    <scope>NUCLEOTIDE SEQUENCE [LARGE SCALE GENOMIC DNA]</scope>
    <source>
        <strain evidence="3 4">157</strain>
    </source>
</reference>
<dbReference type="InterPro" id="IPR007372">
    <property type="entry name" value="Lipid/polyisoprenoid-bd_YceI"/>
</dbReference>
<sequence length="190" mass="20363">MKTFALAAALSVAATAGLAAPEKYVLDPSHSQIVFSYEHLGFSTTYGMFSGFDGEIIFDQEEPEASSVTVSFPVTSMLTGWEQRFDHFMSGDFFGADANDTVTFTSTDIELTGDTTAEITGDLTMNGVTQPVVLDAVLNQAGVHPQANAPWAGFSATATVLRSDYDMGMFVPYVSDEVQVNISIEAQKAE</sequence>
<dbReference type="PANTHER" id="PTHR34406">
    <property type="entry name" value="PROTEIN YCEI"/>
    <property type="match status" value="1"/>
</dbReference>
<proteinExistence type="predicted"/>
<dbReference type="OrthoDB" id="9811006at2"/>
<name>A0A2M8J130_9RHOB</name>
<organism evidence="3 4">
    <name type="scientific">Pseudooceanicola lipolyticus</name>
    <dbReference type="NCBI Taxonomy" id="2029104"/>
    <lineage>
        <taxon>Bacteria</taxon>
        <taxon>Pseudomonadati</taxon>
        <taxon>Pseudomonadota</taxon>
        <taxon>Alphaproteobacteria</taxon>
        <taxon>Rhodobacterales</taxon>
        <taxon>Paracoccaceae</taxon>
        <taxon>Pseudooceanicola</taxon>
    </lineage>
</organism>
<dbReference type="SUPFAM" id="SSF101874">
    <property type="entry name" value="YceI-like"/>
    <property type="match status" value="1"/>
</dbReference>
<dbReference type="Pfam" id="PF04264">
    <property type="entry name" value="YceI"/>
    <property type="match status" value="1"/>
</dbReference>
<evidence type="ECO:0000313" key="4">
    <source>
        <dbReference type="Proteomes" id="UP000231553"/>
    </source>
</evidence>
<keyword evidence="4" id="KW-1185">Reference proteome</keyword>
<comment type="caution">
    <text evidence="3">The sequence shown here is derived from an EMBL/GenBank/DDBJ whole genome shotgun (WGS) entry which is preliminary data.</text>
</comment>
<dbReference type="SMART" id="SM00867">
    <property type="entry name" value="YceI"/>
    <property type="match status" value="1"/>
</dbReference>
<evidence type="ECO:0000256" key="1">
    <source>
        <dbReference type="SAM" id="SignalP"/>
    </source>
</evidence>
<dbReference type="PANTHER" id="PTHR34406:SF1">
    <property type="entry name" value="PROTEIN YCEI"/>
    <property type="match status" value="1"/>
</dbReference>
<feature type="chain" id="PRO_5014902537" description="Lipid/polyisoprenoid-binding YceI-like domain-containing protein" evidence="1">
    <location>
        <begin position="20"/>
        <end position="190"/>
    </location>
</feature>
<evidence type="ECO:0000313" key="3">
    <source>
        <dbReference type="EMBL" id="PJE36458.1"/>
    </source>
</evidence>
<accession>A0A2M8J130</accession>
<feature type="domain" description="Lipid/polyisoprenoid-binding YceI-like" evidence="2">
    <location>
        <begin position="23"/>
        <end position="187"/>
    </location>
</feature>
<evidence type="ECO:0000259" key="2">
    <source>
        <dbReference type="SMART" id="SM00867"/>
    </source>
</evidence>
<feature type="signal peptide" evidence="1">
    <location>
        <begin position="1"/>
        <end position="19"/>
    </location>
</feature>